<dbReference type="AlphaFoldDB" id="A0A438NI00"/>
<name>A0A438NI00_EXOME</name>
<feature type="region of interest" description="Disordered" evidence="1">
    <location>
        <begin position="35"/>
        <end position="65"/>
    </location>
</feature>
<evidence type="ECO:0000256" key="1">
    <source>
        <dbReference type="SAM" id="MobiDB-lite"/>
    </source>
</evidence>
<proteinExistence type="predicted"/>
<dbReference type="EMBL" id="NAJM01000002">
    <property type="protein sequence ID" value="RVX75365.1"/>
    <property type="molecule type" value="Genomic_DNA"/>
</dbReference>
<dbReference type="GO" id="GO:0005829">
    <property type="term" value="C:cytosol"/>
    <property type="evidence" value="ECO:0007669"/>
    <property type="project" value="TreeGrafter"/>
</dbReference>
<feature type="compositionally biased region" description="Polar residues" evidence="1">
    <location>
        <begin position="342"/>
        <end position="352"/>
    </location>
</feature>
<dbReference type="InterPro" id="IPR037521">
    <property type="entry name" value="FLCN/SMCR8_DENN"/>
</dbReference>
<feature type="compositionally biased region" description="Basic and acidic residues" evidence="1">
    <location>
        <begin position="440"/>
        <end position="454"/>
    </location>
</feature>
<dbReference type="PANTHER" id="PTHR31441:SF2">
    <property type="entry name" value="FOLLICULIN"/>
    <property type="match status" value="1"/>
</dbReference>
<organism evidence="3 4">
    <name type="scientific">Exophiala mesophila</name>
    <name type="common">Black yeast-like fungus</name>
    <dbReference type="NCBI Taxonomy" id="212818"/>
    <lineage>
        <taxon>Eukaryota</taxon>
        <taxon>Fungi</taxon>
        <taxon>Dikarya</taxon>
        <taxon>Ascomycota</taxon>
        <taxon>Pezizomycotina</taxon>
        <taxon>Eurotiomycetes</taxon>
        <taxon>Chaetothyriomycetidae</taxon>
        <taxon>Chaetothyriales</taxon>
        <taxon>Herpotrichiellaceae</taxon>
        <taxon>Exophiala</taxon>
    </lineage>
</organism>
<feature type="domain" description="UDENN FLCN/SMCR8-type" evidence="2">
    <location>
        <begin position="192"/>
        <end position="514"/>
    </location>
</feature>
<comment type="caution">
    <text evidence="3">The sequence shown here is derived from an EMBL/GenBank/DDBJ whole genome shotgun (WGS) entry which is preliminary data.</text>
</comment>
<dbReference type="VEuPathDB" id="FungiDB:PV10_00200"/>
<reference evidence="3 4" key="1">
    <citation type="submission" date="2017-03" db="EMBL/GenBank/DDBJ databases">
        <title>Genomes of endolithic fungi from Antarctica.</title>
        <authorList>
            <person name="Coleine C."/>
            <person name="Masonjones S."/>
            <person name="Stajich J.E."/>
        </authorList>
    </citation>
    <scope>NUCLEOTIDE SEQUENCE [LARGE SCALE GENOMIC DNA]</scope>
    <source>
        <strain evidence="3 4">CCFEE 6314</strain>
    </source>
</reference>
<feature type="region of interest" description="Disordered" evidence="1">
    <location>
        <begin position="319"/>
        <end position="369"/>
    </location>
</feature>
<accession>A0A438NI00</accession>
<feature type="region of interest" description="Disordered" evidence="1">
    <location>
        <begin position="420"/>
        <end position="481"/>
    </location>
</feature>
<feature type="compositionally biased region" description="Low complexity" evidence="1">
    <location>
        <begin position="187"/>
        <end position="205"/>
    </location>
</feature>
<dbReference type="PANTHER" id="PTHR31441">
    <property type="entry name" value="FOLLICULIN FAMILY MEMBER"/>
    <property type="match status" value="1"/>
</dbReference>
<evidence type="ECO:0000313" key="3">
    <source>
        <dbReference type="EMBL" id="RVX75365.1"/>
    </source>
</evidence>
<feature type="region of interest" description="Disordered" evidence="1">
    <location>
        <begin position="177"/>
        <end position="205"/>
    </location>
</feature>
<sequence>MDFTLALTHFCEAHGPKSVLSTQVLPLKCVQCQPPSPSVTARRSSEDLPTKAHASSFNSNSYLGTTPRHLHKTDTNLTLPTDFSGASTTVDSGTDSESPTIEKHPLFQPQKRVIGSQYRYGRAQGDTCASCSFSVPTKVAEQLPEGAPGSQSGKSNSASAPVLRSREFVCLRERRRAASHDATQVPSLGSSLSSSTSRTPFPSHSHLGDCHDHTITYMTTKAPDNPEIFAQLRASVIRTLSCELLPRGMSDGPFCFGDSNTGYTIAYVFRLTDPKARGWRRAYAFIALAGKDASRAFRACPMLWEAFAAMAKGIESAAQRHQEVQRQKEEASLSEGKPRNYTPVSSFLTSRSNDPDGHPRRTGHATPRSLAEIVGDENIFTILHQYFVAVIKCLGDQFGGMPMASDGPLGQSVGQETATFASPGAAHPDQHSRRNGSVKLDVDSLHLERLRDDDVTPTPMPKSKLPDPPEAISPPAEVDDDLEVAKTRANKAFKLKPHCAPKADSATAMRQVVV</sequence>
<dbReference type="PROSITE" id="PS51834">
    <property type="entry name" value="DENN_FLCN_SMCR8"/>
    <property type="match status" value="1"/>
</dbReference>
<feature type="compositionally biased region" description="Polar residues" evidence="1">
    <location>
        <begin position="77"/>
        <end position="99"/>
    </location>
</feature>
<protein>
    <recommendedName>
        <fullName evidence="2">UDENN FLCN/SMCR8-type domain-containing protein</fullName>
    </recommendedName>
</protein>
<dbReference type="Proteomes" id="UP000288859">
    <property type="component" value="Unassembled WGS sequence"/>
</dbReference>
<evidence type="ECO:0000313" key="4">
    <source>
        <dbReference type="Proteomes" id="UP000288859"/>
    </source>
</evidence>
<dbReference type="InterPro" id="IPR021713">
    <property type="entry name" value="Folliculin"/>
</dbReference>
<dbReference type="GO" id="GO:0005096">
    <property type="term" value="F:GTPase activator activity"/>
    <property type="evidence" value="ECO:0007669"/>
    <property type="project" value="InterPro"/>
</dbReference>
<dbReference type="InterPro" id="IPR037520">
    <property type="entry name" value="Folliculin/SMCR8_longin"/>
</dbReference>
<gene>
    <name evidence="3" type="ORF">B0A52_00718</name>
</gene>
<dbReference type="OrthoDB" id="5599713at2759"/>
<feature type="compositionally biased region" description="Basic and acidic residues" evidence="1">
    <location>
        <begin position="319"/>
        <end position="331"/>
    </location>
</feature>
<feature type="compositionally biased region" description="Polar residues" evidence="1">
    <location>
        <begin position="53"/>
        <end position="64"/>
    </location>
</feature>
<feature type="region of interest" description="Disordered" evidence="1">
    <location>
        <begin position="77"/>
        <end position="102"/>
    </location>
</feature>
<dbReference type="GO" id="GO:1904263">
    <property type="term" value="P:positive regulation of TORC1 signaling"/>
    <property type="evidence" value="ECO:0007669"/>
    <property type="project" value="TreeGrafter"/>
</dbReference>
<dbReference type="Pfam" id="PF11704">
    <property type="entry name" value="Folliculin"/>
    <property type="match status" value="1"/>
</dbReference>
<evidence type="ECO:0000259" key="2">
    <source>
        <dbReference type="PROSITE" id="PS51834"/>
    </source>
</evidence>